<protein>
    <recommendedName>
        <fullName evidence="5">Coiled-coil domain-containing protein 134</fullName>
    </recommendedName>
</protein>
<organism evidence="3 4">
    <name type="scientific">Nezara viridula</name>
    <name type="common">Southern green stink bug</name>
    <name type="synonym">Cimex viridulus</name>
    <dbReference type="NCBI Taxonomy" id="85310"/>
    <lineage>
        <taxon>Eukaryota</taxon>
        <taxon>Metazoa</taxon>
        <taxon>Ecdysozoa</taxon>
        <taxon>Arthropoda</taxon>
        <taxon>Hexapoda</taxon>
        <taxon>Insecta</taxon>
        <taxon>Pterygota</taxon>
        <taxon>Neoptera</taxon>
        <taxon>Paraneoptera</taxon>
        <taxon>Hemiptera</taxon>
        <taxon>Heteroptera</taxon>
        <taxon>Panheteroptera</taxon>
        <taxon>Pentatomomorpha</taxon>
        <taxon>Pentatomoidea</taxon>
        <taxon>Pentatomidae</taxon>
        <taxon>Pentatominae</taxon>
        <taxon>Nezara</taxon>
    </lineage>
</organism>
<keyword evidence="2" id="KW-0812">Transmembrane</keyword>
<name>A0A9P0HSP6_NEZVI</name>
<keyword evidence="2" id="KW-0472">Membrane</keyword>
<reference evidence="3" key="1">
    <citation type="submission" date="2022-01" db="EMBL/GenBank/DDBJ databases">
        <authorList>
            <person name="King R."/>
        </authorList>
    </citation>
    <scope>NUCLEOTIDE SEQUENCE</scope>
</reference>
<evidence type="ECO:0000313" key="3">
    <source>
        <dbReference type="EMBL" id="CAH1407134.1"/>
    </source>
</evidence>
<keyword evidence="4" id="KW-1185">Reference proteome</keyword>
<accession>A0A9P0HSP6</accession>
<dbReference type="OrthoDB" id="5854099at2759"/>
<feature type="transmembrane region" description="Helical" evidence="2">
    <location>
        <begin position="12"/>
        <end position="29"/>
    </location>
</feature>
<feature type="region of interest" description="Disordered" evidence="1">
    <location>
        <begin position="185"/>
        <end position="231"/>
    </location>
</feature>
<dbReference type="InterPro" id="IPR026321">
    <property type="entry name" value="CC134"/>
</dbReference>
<dbReference type="AlphaFoldDB" id="A0A9P0HSP6"/>
<dbReference type="PANTHER" id="PTHR14735:SF1">
    <property type="entry name" value="COILED-COIL DOMAIN-CONTAINING PROTEIN 134"/>
    <property type="match status" value="1"/>
</dbReference>
<evidence type="ECO:0008006" key="5">
    <source>
        <dbReference type="Google" id="ProtNLM"/>
    </source>
</evidence>
<dbReference type="Proteomes" id="UP001152798">
    <property type="component" value="Chromosome 7"/>
</dbReference>
<evidence type="ECO:0000313" key="4">
    <source>
        <dbReference type="Proteomes" id="UP001152798"/>
    </source>
</evidence>
<sequence length="231" mass="26559">MVLDFKINLKSIVSFCMVIIFVTFHTALTEKNEPKSDSKSAEDLFRRLYKLERTEQAAAIKALLKLGTEIKQTKMVEAIADRVFSVLNKSRHILDKANFVPGESSFPSEENIRDALSNILENTAFLGDIILRLPDFSQQVIVNNTEWNELFKWSLIFSNKSQLLDSKTITLLNLVNQEMNYTDRKPNYVNPYRKVNNPPPEEVIPEKPKKVKKKKLIPKGPRLSSRQHGEL</sequence>
<dbReference type="Pfam" id="PF15002">
    <property type="entry name" value="ERK-JNK_inhib"/>
    <property type="match status" value="1"/>
</dbReference>
<evidence type="ECO:0000256" key="2">
    <source>
        <dbReference type="SAM" id="Phobius"/>
    </source>
</evidence>
<evidence type="ECO:0000256" key="1">
    <source>
        <dbReference type="SAM" id="MobiDB-lite"/>
    </source>
</evidence>
<proteinExistence type="predicted"/>
<gene>
    <name evidence="3" type="ORF">NEZAVI_LOCUS14930</name>
</gene>
<dbReference type="EMBL" id="OV725083">
    <property type="protein sequence ID" value="CAH1407134.1"/>
    <property type="molecule type" value="Genomic_DNA"/>
</dbReference>
<dbReference type="PANTHER" id="PTHR14735">
    <property type="entry name" value="COILED-COIL DOMAIN-CONTAINING PROTEIN 134"/>
    <property type="match status" value="1"/>
</dbReference>
<keyword evidence="2" id="KW-1133">Transmembrane helix</keyword>